<dbReference type="Proteomes" id="UP001295444">
    <property type="component" value="Chromosome 07"/>
</dbReference>
<proteinExistence type="predicted"/>
<dbReference type="SUPFAM" id="SSF52540">
    <property type="entry name" value="P-loop containing nucleoside triphosphate hydrolases"/>
    <property type="match status" value="1"/>
</dbReference>
<evidence type="ECO:0000313" key="2">
    <source>
        <dbReference type="Proteomes" id="UP001295444"/>
    </source>
</evidence>
<sequence length="324" mass="36893">MEESRPIDVIQHYIHNFSLNNCAHGNQGYNRILLQLFGYMGHGKSSLINSCKYVLGDGPYQIFAKAEESYGGVTTSRTAYQLTPTITIVDNRGCSTMNSFQTGEIYAQLGNFIPLNIKVIWPQSYQEMINRVEESEMDPNFKDYLVPVFVYSVTKDLAEQERQEIKTFLKNCRTMTGIYPLIILTNKTSGDFYQFEKAFKLLGAEQVMALENYTAEDHMRSRGRHTEVLKFLYNALEDVSFQMREQRNPKPINPINQTTKEIFGFSLIPTSLCHKITSAKQTQYGVTVTSKANPSHTHTQKHPPNRVVEAAHNTVLIIVLGETL</sequence>
<name>A0AAD1SW25_PELCU</name>
<dbReference type="Gene3D" id="3.40.50.300">
    <property type="entry name" value="P-loop containing nucleotide triphosphate hydrolases"/>
    <property type="match status" value="1"/>
</dbReference>
<dbReference type="InterPro" id="IPR027417">
    <property type="entry name" value="P-loop_NTPase"/>
</dbReference>
<dbReference type="EMBL" id="OW240918">
    <property type="protein sequence ID" value="CAH2308180.1"/>
    <property type="molecule type" value="Genomic_DNA"/>
</dbReference>
<organism evidence="1 2">
    <name type="scientific">Pelobates cultripes</name>
    <name type="common">Western spadefoot toad</name>
    <dbReference type="NCBI Taxonomy" id="61616"/>
    <lineage>
        <taxon>Eukaryota</taxon>
        <taxon>Metazoa</taxon>
        <taxon>Chordata</taxon>
        <taxon>Craniata</taxon>
        <taxon>Vertebrata</taxon>
        <taxon>Euteleostomi</taxon>
        <taxon>Amphibia</taxon>
        <taxon>Batrachia</taxon>
        <taxon>Anura</taxon>
        <taxon>Pelobatoidea</taxon>
        <taxon>Pelobatidae</taxon>
        <taxon>Pelobates</taxon>
    </lineage>
</organism>
<keyword evidence="2" id="KW-1185">Reference proteome</keyword>
<protein>
    <submittedName>
        <fullName evidence="1">Uncharacterized protein</fullName>
    </submittedName>
</protein>
<evidence type="ECO:0000313" key="1">
    <source>
        <dbReference type="EMBL" id="CAH2308180.1"/>
    </source>
</evidence>
<accession>A0AAD1SW25</accession>
<gene>
    <name evidence="1" type="ORF">PECUL_23A055623</name>
</gene>
<reference evidence="1" key="1">
    <citation type="submission" date="2022-03" db="EMBL/GenBank/DDBJ databases">
        <authorList>
            <person name="Alioto T."/>
            <person name="Alioto T."/>
            <person name="Gomez Garrido J."/>
        </authorList>
    </citation>
    <scope>NUCLEOTIDE SEQUENCE</scope>
</reference>
<dbReference type="AlphaFoldDB" id="A0AAD1SW25"/>